<evidence type="ECO:0000256" key="2">
    <source>
        <dbReference type="ARBA" id="ARBA00022771"/>
    </source>
</evidence>
<gene>
    <name evidence="6" type="ORF">MANES_02G052000v8</name>
</gene>
<dbReference type="CDD" id="cd16454">
    <property type="entry name" value="RING-H2_PA-TM-RING"/>
    <property type="match status" value="1"/>
</dbReference>
<feature type="domain" description="RING-type" evidence="5">
    <location>
        <begin position="148"/>
        <end position="189"/>
    </location>
</feature>
<dbReference type="GO" id="GO:0008270">
    <property type="term" value="F:zinc ion binding"/>
    <property type="evidence" value="ECO:0007669"/>
    <property type="project" value="UniProtKB-KW"/>
</dbReference>
<evidence type="ECO:0000256" key="1">
    <source>
        <dbReference type="ARBA" id="ARBA00022723"/>
    </source>
</evidence>
<dbReference type="Proteomes" id="UP000091857">
    <property type="component" value="Chromosome 2"/>
</dbReference>
<dbReference type="InterPro" id="IPR051834">
    <property type="entry name" value="RING_finger_E3_ligase"/>
</dbReference>
<name>A0A2C9WCL4_MANES</name>
<dbReference type="PANTHER" id="PTHR45931:SF16">
    <property type="entry name" value="RING_U-BOX SUPERFAMILY PROTEIN"/>
    <property type="match status" value="1"/>
</dbReference>
<dbReference type="PANTHER" id="PTHR45931">
    <property type="entry name" value="SI:CH211-59O9.10"/>
    <property type="match status" value="1"/>
</dbReference>
<protein>
    <recommendedName>
        <fullName evidence="5">RING-type domain-containing protein</fullName>
    </recommendedName>
</protein>
<accession>A0A2C9WCL4</accession>
<organism evidence="6 7">
    <name type="scientific">Manihot esculenta</name>
    <name type="common">Cassava</name>
    <name type="synonym">Jatropha manihot</name>
    <dbReference type="NCBI Taxonomy" id="3983"/>
    <lineage>
        <taxon>Eukaryota</taxon>
        <taxon>Viridiplantae</taxon>
        <taxon>Streptophyta</taxon>
        <taxon>Embryophyta</taxon>
        <taxon>Tracheophyta</taxon>
        <taxon>Spermatophyta</taxon>
        <taxon>Magnoliopsida</taxon>
        <taxon>eudicotyledons</taxon>
        <taxon>Gunneridae</taxon>
        <taxon>Pentapetalae</taxon>
        <taxon>rosids</taxon>
        <taxon>fabids</taxon>
        <taxon>Malpighiales</taxon>
        <taxon>Euphorbiaceae</taxon>
        <taxon>Crotonoideae</taxon>
        <taxon>Manihoteae</taxon>
        <taxon>Manihot</taxon>
    </lineage>
</organism>
<evidence type="ECO:0000313" key="7">
    <source>
        <dbReference type="Proteomes" id="UP000091857"/>
    </source>
</evidence>
<dbReference type="Pfam" id="PF13639">
    <property type="entry name" value="zf-RING_2"/>
    <property type="match status" value="1"/>
</dbReference>
<dbReference type="GO" id="GO:0061630">
    <property type="term" value="F:ubiquitin protein ligase activity"/>
    <property type="evidence" value="ECO:0000318"/>
    <property type="project" value="GO_Central"/>
</dbReference>
<dbReference type="PROSITE" id="PS50089">
    <property type="entry name" value="ZF_RING_2"/>
    <property type="match status" value="1"/>
</dbReference>
<reference evidence="7" key="1">
    <citation type="journal article" date="2016" name="Nat. Biotechnol.">
        <title>Sequencing wild and cultivated cassava and related species reveals extensive interspecific hybridization and genetic diversity.</title>
        <authorList>
            <person name="Bredeson J.V."/>
            <person name="Lyons J.B."/>
            <person name="Prochnik S.E."/>
            <person name="Wu G.A."/>
            <person name="Ha C.M."/>
            <person name="Edsinger-Gonzales E."/>
            <person name="Grimwood J."/>
            <person name="Schmutz J."/>
            <person name="Rabbi I.Y."/>
            <person name="Egesi C."/>
            <person name="Nauluvula P."/>
            <person name="Lebot V."/>
            <person name="Ndunguru J."/>
            <person name="Mkamilo G."/>
            <person name="Bart R.S."/>
            <person name="Setter T.L."/>
            <person name="Gleadow R.M."/>
            <person name="Kulakow P."/>
            <person name="Ferguson M.E."/>
            <person name="Rounsley S."/>
            <person name="Rokhsar D.S."/>
        </authorList>
    </citation>
    <scope>NUCLEOTIDE SEQUENCE [LARGE SCALE GENOMIC DNA]</scope>
    <source>
        <strain evidence="7">cv. AM560-2</strain>
    </source>
</reference>
<dbReference type="InterPro" id="IPR001841">
    <property type="entry name" value="Znf_RING"/>
</dbReference>
<keyword evidence="2 4" id="KW-0863">Zinc-finger</keyword>
<dbReference type="Gene3D" id="3.30.40.10">
    <property type="entry name" value="Zinc/RING finger domain, C3HC4 (zinc finger)"/>
    <property type="match status" value="1"/>
</dbReference>
<keyword evidence="7" id="KW-1185">Reference proteome</keyword>
<keyword evidence="3" id="KW-0862">Zinc</keyword>
<comment type="caution">
    <text evidence="6">The sequence shown here is derived from an EMBL/GenBank/DDBJ whole genome shotgun (WGS) entry which is preliminary data.</text>
</comment>
<dbReference type="GO" id="GO:0016567">
    <property type="term" value="P:protein ubiquitination"/>
    <property type="evidence" value="ECO:0000318"/>
    <property type="project" value="GO_Central"/>
</dbReference>
<dbReference type="SUPFAM" id="SSF57850">
    <property type="entry name" value="RING/U-box"/>
    <property type="match status" value="1"/>
</dbReference>
<dbReference type="AlphaFoldDB" id="A0A2C9WCL4"/>
<evidence type="ECO:0000313" key="6">
    <source>
        <dbReference type="EMBL" id="OAY56879.1"/>
    </source>
</evidence>
<dbReference type="InterPro" id="IPR013083">
    <property type="entry name" value="Znf_RING/FYVE/PHD"/>
</dbReference>
<evidence type="ECO:0000256" key="4">
    <source>
        <dbReference type="PROSITE-ProRule" id="PRU00175"/>
    </source>
</evidence>
<dbReference type="GO" id="GO:0005737">
    <property type="term" value="C:cytoplasm"/>
    <property type="evidence" value="ECO:0000318"/>
    <property type="project" value="GO_Central"/>
</dbReference>
<proteinExistence type="predicted"/>
<dbReference type="Gramene" id="Manes.02G052000.1.v8.1">
    <property type="protein sequence ID" value="Manes.02G052000.1.v8.1.CDS.1"/>
    <property type="gene ID" value="Manes.02G052000.v8.1"/>
</dbReference>
<evidence type="ECO:0000256" key="3">
    <source>
        <dbReference type="ARBA" id="ARBA00022833"/>
    </source>
</evidence>
<sequence length="213" mass="24545">MENQPTIMLNFFLTNIYEQYVLLADSDDPLYVSEETFIVDERFIEIAGCDYGESTRKLVCETLTTMGVSEDDHESVWRRVDSDVKRMLEARRTTTTTILLSIEMASLYSEEYVDEDADTRQPIPASESSIDDLTRIVFAVGVQDPENCIVCLEEFEDGDDLIQMPCSHLYHQHCIVEWLMTSHLCPLCRYQMPTTQLSEHCHNSLPQDQNVIN</sequence>
<dbReference type="EMBL" id="CM004388">
    <property type="protein sequence ID" value="OAY56879.1"/>
    <property type="molecule type" value="Genomic_DNA"/>
</dbReference>
<dbReference type="SMART" id="SM00184">
    <property type="entry name" value="RING"/>
    <property type="match status" value="1"/>
</dbReference>
<keyword evidence="1" id="KW-0479">Metal-binding</keyword>
<evidence type="ECO:0000259" key="5">
    <source>
        <dbReference type="PROSITE" id="PS50089"/>
    </source>
</evidence>